<sequence length="226" mass="25676">MENTLNPHAQNCLQALMRSWFDFERRIQRVPIITRLNAGKFSNDDYLALLLNLRQQVIEGSRWIARSASSFDRNHAQVRSIAIGHAQDEHKDYLLLEKDFVKAGGNLTTIEQAPRNAGSEALHAYLMYRASQPNPIDMLGAMWIIEGLGQKMASEWAERIDALIPAKNATQFMRYHGENDETHMQELYHLLDLTCTSTAAQTSIVKTATVVGRLYAMQLEEIDSEN</sequence>
<dbReference type="RefSeq" id="WP_216062462.1">
    <property type="nucleotide sequence ID" value="NZ_JAHKPP010000002.1"/>
</dbReference>
<evidence type="ECO:0000313" key="1">
    <source>
        <dbReference type="EMBL" id="MDO6422201.1"/>
    </source>
</evidence>
<dbReference type="AlphaFoldDB" id="A0AAW7X6E3"/>
<gene>
    <name evidence="1" type="ORF">Q4521_06930</name>
</gene>
<reference evidence="1" key="1">
    <citation type="submission" date="2023-07" db="EMBL/GenBank/DDBJ databases">
        <title>Genome content predicts the carbon catabolic preferences of heterotrophic bacteria.</title>
        <authorList>
            <person name="Gralka M."/>
        </authorList>
    </citation>
    <scope>NUCLEOTIDE SEQUENCE</scope>
    <source>
        <strain evidence="1">I3M17_2</strain>
    </source>
</reference>
<protein>
    <submittedName>
        <fullName evidence="1">Iron-containing redox enzyme family protein</fullName>
    </submittedName>
</protein>
<dbReference type="EMBL" id="JAUOPB010000004">
    <property type="protein sequence ID" value="MDO6422201.1"/>
    <property type="molecule type" value="Genomic_DNA"/>
</dbReference>
<dbReference type="Proteomes" id="UP001169760">
    <property type="component" value="Unassembled WGS sequence"/>
</dbReference>
<evidence type="ECO:0000313" key="2">
    <source>
        <dbReference type="Proteomes" id="UP001169760"/>
    </source>
</evidence>
<accession>A0AAW7X6E3</accession>
<organism evidence="1 2">
    <name type="scientific">Saccharophagus degradans</name>
    <dbReference type="NCBI Taxonomy" id="86304"/>
    <lineage>
        <taxon>Bacteria</taxon>
        <taxon>Pseudomonadati</taxon>
        <taxon>Pseudomonadota</taxon>
        <taxon>Gammaproteobacteria</taxon>
        <taxon>Cellvibrionales</taxon>
        <taxon>Cellvibrionaceae</taxon>
        <taxon>Saccharophagus</taxon>
    </lineage>
</organism>
<name>A0AAW7X6E3_9GAMM</name>
<dbReference type="Pfam" id="PF14518">
    <property type="entry name" value="Haem_oxygenas_2"/>
    <property type="match status" value="1"/>
</dbReference>
<proteinExistence type="predicted"/>
<comment type="caution">
    <text evidence="1">The sequence shown here is derived from an EMBL/GenBank/DDBJ whole genome shotgun (WGS) entry which is preliminary data.</text>
</comment>